<dbReference type="RefSeq" id="WP_377934156.1">
    <property type="nucleotide sequence ID" value="NZ_JBHUMF010000015.1"/>
</dbReference>
<gene>
    <name evidence="6" type="ORF">ACFSUL_07600</name>
</gene>
<accession>A0ABW5RPS6</accession>
<protein>
    <submittedName>
        <fullName evidence="6">Isoprenylcysteine carboxyl methyltransferase family protein</fullName>
    </submittedName>
</protein>
<name>A0ABW5RPS6_9BACI</name>
<proteinExistence type="predicted"/>
<dbReference type="Pfam" id="PF04140">
    <property type="entry name" value="ICMT"/>
    <property type="match status" value="1"/>
</dbReference>
<feature type="transmembrane region" description="Helical" evidence="5">
    <location>
        <begin position="45"/>
        <end position="62"/>
    </location>
</feature>
<dbReference type="Proteomes" id="UP001597506">
    <property type="component" value="Unassembled WGS sequence"/>
</dbReference>
<dbReference type="InterPro" id="IPR052527">
    <property type="entry name" value="Metal_cation-efflux_comp"/>
</dbReference>
<feature type="transmembrane region" description="Helical" evidence="5">
    <location>
        <begin position="121"/>
        <end position="147"/>
    </location>
</feature>
<evidence type="ECO:0000256" key="1">
    <source>
        <dbReference type="ARBA" id="ARBA00004141"/>
    </source>
</evidence>
<feature type="transmembrane region" description="Helical" evidence="5">
    <location>
        <begin position="69"/>
        <end position="88"/>
    </location>
</feature>
<keyword evidence="2 5" id="KW-0812">Transmembrane</keyword>
<comment type="caution">
    <text evidence="6">The sequence shown here is derived from an EMBL/GenBank/DDBJ whole genome shotgun (WGS) entry which is preliminary data.</text>
</comment>
<dbReference type="Gene3D" id="1.20.120.1630">
    <property type="match status" value="1"/>
</dbReference>
<evidence type="ECO:0000256" key="5">
    <source>
        <dbReference type="SAM" id="Phobius"/>
    </source>
</evidence>
<evidence type="ECO:0000313" key="6">
    <source>
        <dbReference type="EMBL" id="MFD2680621.1"/>
    </source>
</evidence>
<evidence type="ECO:0000256" key="3">
    <source>
        <dbReference type="ARBA" id="ARBA00022989"/>
    </source>
</evidence>
<dbReference type="InterPro" id="IPR007269">
    <property type="entry name" value="ICMT_MeTrfase"/>
</dbReference>
<evidence type="ECO:0000256" key="2">
    <source>
        <dbReference type="ARBA" id="ARBA00022692"/>
    </source>
</evidence>
<reference evidence="7" key="1">
    <citation type="journal article" date="2019" name="Int. J. Syst. Evol. Microbiol.">
        <title>The Global Catalogue of Microorganisms (GCM) 10K type strain sequencing project: providing services to taxonomists for standard genome sequencing and annotation.</title>
        <authorList>
            <consortium name="The Broad Institute Genomics Platform"/>
            <consortium name="The Broad Institute Genome Sequencing Center for Infectious Disease"/>
            <person name="Wu L."/>
            <person name="Ma J."/>
        </authorList>
    </citation>
    <scope>NUCLEOTIDE SEQUENCE [LARGE SCALE GENOMIC DNA]</scope>
    <source>
        <strain evidence="7">KCTC 3913</strain>
    </source>
</reference>
<sequence length="188" mass="22219">MFFYVFFVILVTQRMVELIIANRNEKWMKEKGAVEYGTSHYRLMVGIHSAFFLTLLLEAGLFGERLNEYWPWLMAAFVLTQMGRVWVITSLGRFWNTKIIVLRDANVIAKGPYKYIKHPNYLIVTLELIIIPLIFNAYWTLFLFAILNQFILAIRIPLEEKALMNETDYQKVNLSKQNFIPLQKKEKS</sequence>
<evidence type="ECO:0000256" key="4">
    <source>
        <dbReference type="ARBA" id="ARBA00023136"/>
    </source>
</evidence>
<dbReference type="PANTHER" id="PTHR43847">
    <property type="entry name" value="BLL3993 PROTEIN"/>
    <property type="match status" value="1"/>
</dbReference>
<comment type="subcellular location">
    <subcellularLocation>
        <location evidence="1">Membrane</location>
        <topology evidence="1">Multi-pass membrane protein</topology>
    </subcellularLocation>
</comment>
<keyword evidence="6" id="KW-0808">Transferase</keyword>
<keyword evidence="3 5" id="KW-1133">Transmembrane helix</keyword>
<keyword evidence="6" id="KW-0489">Methyltransferase</keyword>
<keyword evidence="7" id="KW-1185">Reference proteome</keyword>
<evidence type="ECO:0000313" key="7">
    <source>
        <dbReference type="Proteomes" id="UP001597506"/>
    </source>
</evidence>
<keyword evidence="4 5" id="KW-0472">Membrane</keyword>
<dbReference type="GO" id="GO:0008168">
    <property type="term" value="F:methyltransferase activity"/>
    <property type="evidence" value="ECO:0007669"/>
    <property type="project" value="UniProtKB-KW"/>
</dbReference>
<dbReference type="PANTHER" id="PTHR43847:SF1">
    <property type="entry name" value="BLL3993 PROTEIN"/>
    <property type="match status" value="1"/>
</dbReference>
<dbReference type="GO" id="GO:0032259">
    <property type="term" value="P:methylation"/>
    <property type="evidence" value="ECO:0007669"/>
    <property type="project" value="UniProtKB-KW"/>
</dbReference>
<dbReference type="EMBL" id="JBHUMF010000015">
    <property type="protein sequence ID" value="MFD2680621.1"/>
    <property type="molecule type" value="Genomic_DNA"/>
</dbReference>
<organism evidence="6 7">
    <name type="scientific">Bacillus seohaeanensis</name>
    <dbReference type="NCBI Taxonomy" id="284580"/>
    <lineage>
        <taxon>Bacteria</taxon>
        <taxon>Bacillati</taxon>
        <taxon>Bacillota</taxon>
        <taxon>Bacilli</taxon>
        <taxon>Bacillales</taxon>
        <taxon>Bacillaceae</taxon>
        <taxon>Bacillus</taxon>
    </lineage>
</organism>